<evidence type="ECO:0000313" key="4">
    <source>
        <dbReference type="Proteomes" id="UP001156870"/>
    </source>
</evidence>
<keyword evidence="3" id="KW-0808">Transferase</keyword>
<keyword evidence="1" id="KW-0472">Membrane</keyword>
<keyword evidence="1" id="KW-0812">Transmembrane</keyword>
<feature type="transmembrane region" description="Helical" evidence="1">
    <location>
        <begin position="6"/>
        <end position="39"/>
    </location>
</feature>
<dbReference type="SMART" id="SM00563">
    <property type="entry name" value="PlsC"/>
    <property type="match status" value="1"/>
</dbReference>
<proteinExistence type="predicted"/>
<keyword evidence="4" id="KW-1185">Reference proteome</keyword>
<name>A0AA37WNF8_9GAMM</name>
<evidence type="ECO:0000313" key="3">
    <source>
        <dbReference type="EMBL" id="GLS26136.1"/>
    </source>
</evidence>
<dbReference type="PANTHER" id="PTHR10983">
    <property type="entry name" value="1-ACYLGLYCEROL-3-PHOSPHATE ACYLTRANSFERASE-RELATED"/>
    <property type="match status" value="1"/>
</dbReference>
<accession>A0AA37WNF8</accession>
<reference evidence="3 4" key="1">
    <citation type="journal article" date="2014" name="Int. J. Syst. Evol. Microbiol.">
        <title>Complete genome sequence of Corynebacterium casei LMG S-19264T (=DSM 44701T), isolated from a smear-ripened cheese.</title>
        <authorList>
            <consortium name="US DOE Joint Genome Institute (JGI-PGF)"/>
            <person name="Walter F."/>
            <person name="Albersmeier A."/>
            <person name="Kalinowski J."/>
            <person name="Ruckert C."/>
        </authorList>
    </citation>
    <scope>NUCLEOTIDE SEQUENCE [LARGE SCALE GENOMIC DNA]</scope>
    <source>
        <strain evidence="3 4">NBRC 110095</strain>
    </source>
</reference>
<keyword evidence="1" id="KW-1133">Transmembrane helix</keyword>
<organism evidence="3 4">
    <name type="scientific">Marinibactrum halimedae</name>
    <dbReference type="NCBI Taxonomy" id="1444977"/>
    <lineage>
        <taxon>Bacteria</taxon>
        <taxon>Pseudomonadati</taxon>
        <taxon>Pseudomonadota</taxon>
        <taxon>Gammaproteobacteria</taxon>
        <taxon>Cellvibrionales</taxon>
        <taxon>Cellvibrionaceae</taxon>
        <taxon>Marinibactrum</taxon>
    </lineage>
</organism>
<dbReference type="GO" id="GO:0016746">
    <property type="term" value="F:acyltransferase activity"/>
    <property type="evidence" value="ECO:0007669"/>
    <property type="project" value="UniProtKB-KW"/>
</dbReference>
<evidence type="ECO:0000259" key="2">
    <source>
        <dbReference type="SMART" id="SM00563"/>
    </source>
</evidence>
<dbReference type="Pfam" id="PF01553">
    <property type="entry name" value="Acyltransferase"/>
    <property type="match status" value="1"/>
</dbReference>
<dbReference type="NCBIfam" id="NF010621">
    <property type="entry name" value="PRK14014.1"/>
    <property type="match status" value="1"/>
</dbReference>
<dbReference type="Proteomes" id="UP001156870">
    <property type="component" value="Unassembled WGS sequence"/>
</dbReference>
<dbReference type="InterPro" id="IPR002123">
    <property type="entry name" value="Plipid/glycerol_acylTrfase"/>
</dbReference>
<dbReference type="EMBL" id="BSPD01000039">
    <property type="protein sequence ID" value="GLS26136.1"/>
    <property type="molecule type" value="Genomic_DNA"/>
</dbReference>
<dbReference type="AlphaFoldDB" id="A0AA37WNF8"/>
<sequence length="312" mass="36442">MLNFLPAPIVGVLACLLMSINILFWCALLFLFTFIKLIFRGDKMRKRLDPILIAIAENWISGNKVWMAMTQRCRWQVEGVERLRRRGWYLVNANHQSWADIFVLQSVLNRKIPFLKFFLKQELAKVPLMGQAWWALDFPFMRRFSKEYLEKNPNMRGKDLEATRKACERFSLVPTSVMNFLEGTRFSIKKHQQQKSPFRHLLLPKAGGIAFAVNSLGDKFHSLLDVTIVYPQGVPSFWDFLSGRMREVIVQVRELEIPDVLCSGDYQNDEEFRHQFQQWVQQLWVDKDQLIGDLLAQYAPGRHSATKSAESL</sequence>
<dbReference type="RefSeq" id="WP_232593034.1">
    <property type="nucleotide sequence ID" value="NZ_BSPD01000039.1"/>
</dbReference>
<protein>
    <submittedName>
        <fullName evidence="3">Acyltransferase</fullName>
    </submittedName>
</protein>
<dbReference type="PANTHER" id="PTHR10983:SF16">
    <property type="entry name" value="LYSOCARDIOLIPIN ACYLTRANSFERASE 1"/>
    <property type="match status" value="1"/>
</dbReference>
<gene>
    <name evidence="3" type="ORF">GCM10007877_18510</name>
</gene>
<comment type="caution">
    <text evidence="3">The sequence shown here is derived from an EMBL/GenBank/DDBJ whole genome shotgun (WGS) entry which is preliminary data.</text>
</comment>
<evidence type="ECO:0000256" key="1">
    <source>
        <dbReference type="SAM" id="Phobius"/>
    </source>
</evidence>
<feature type="domain" description="Phospholipid/glycerol acyltransferase" evidence="2">
    <location>
        <begin position="89"/>
        <end position="231"/>
    </location>
</feature>
<dbReference type="SUPFAM" id="SSF69593">
    <property type="entry name" value="Glycerol-3-phosphate (1)-acyltransferase"/>
    <property type="match status" value="1"/>
</dbReference>
<dbReference type="CDD" id="cd07990">
    <property type="entry name" value="LPLAT_LCLAT1-like"/>
    <property type="match status" value="1"/>
</dbReference>
<keyword evidence="3" id="KW-0012">Acyltransferase</keyword>